<comment type="caution">
    <text evidence="5">The sequence shown here is derived from an EMBL/GenBank/DDBJ whole genome shotgun (WGS) entry which is preliminary data.</text>
</comment>
<dbReference type="Proteomes" id="UP001596524">
    <property type="component" value="Unassembled WGS sequence"/>
</dbReference>
<comment type="similarity">
    <text evidence="1">Belongs to the LytR/CpsA/Psr (LCP) family.</text>
</comment>
<keyword evidence="3" id="KW-1133">Transmembrane helix</keyword>
<dbReference type="NCBIfam" id="TIGR00350">
    <property type="entry name" value="lytR_cpsA_psr"/>
    <property type="match status" value="1"/>
</dbReference>
<keyword evidence="3" id="KW-0472">Membrane</keyword>
<keyword evidence="3" id="KW-0812">Transmembrane</keyword>
<dbReference type="PANTHER" id="PTHR33392">
    <property type="entry name" value="POLYISOPRENYL-TEICHOIC ACID--PEPTIDOGLYCAN TEICHOIC ACID TRANSFERASE TAGU"/>
    <property type="match status" value="1"/>
</dbReference>
<feature type="region of interest" description="Disordered" evidence="2">
    <location>
        <begin position="1"/>
        <end position="21"/>
    </location>
</feature>
<keyword evidence="6" id="KW-1185">Reference proteome</keyword>
<feature type="compositionally biased region" description="Basic and acidic residues" evidence="2">
    <location>
        <begin position="1"/>
        <end position="15"/>
    </location>
</feature>
<reference evidence="6" key="1">
    <citation type="journal article" date="2019" name="Int. J. Syst. Evol. Microbiol.">
        <title>The Global Catalogue of Microorganisms (GCM) 10K type strain sequencing project: providing services to taxonomists for standard genome sequencing and annotation.</title>
        <authorList>
            <consortium name="The Broad Institute Genomics Platform"/>
            <consortium name="The Broad Institute Genome Sequencing Center for Infectious Disease"/>
            <person name="Wu L."/>
            <person name="Ma J."/>
        </authorList>
    </citation>
    <scope>NUCLEOTIDE SEQUENCE [LARGE SCALE GENOMIC DNA]</scope>
    <source>
        <strain evidence="6">FCH27</strain>
    </source>
</reference>
<dbReference type="PANTHER" id="PTHR33392:SF6">
    <property type="entry name" value="POLYISOPRENYL-TEICHOIC ACID--PEPTIDOGLYCAN TEICHOIC ACID TRANSFERASE TAGU"/>
    <property type="match status" value="1"/>
</dbReference>
<gene>
    <name evidence="5" type="ORF">ACFQO6_20165</name>
</gene>
<name>A0ABW2N9N7_9ACTN</name>
<accession>A0ABW2N9N7</accession>
<evidence type="ECO:0000313" key="6">
    <source>
        <dbReference type="Proteomes" id="UP001596524"/>
    </source>
</evidence>
<feature type="region of interest" description="Disordered" evidence="2">
    <location>
        <begin position="355"/>
        <end position="415"/>
    </location>
</feature>
<feature type="transmembrane region" description="Helical" evidence="3">
    <location>
        <begin position="26"/>
        <end position="49"/>
    </location>
</feature>
<evidence type="ECO:0000256" key="2">
    <source>
        <dbReference type="SAM" id="MobiDB-lite"/>
    </source>
</evidence>
<dbReference type="InterPro" id="IPR050922">
    <property type="entry name" value="LytR/CpsA/Psr_CW_biosynth"/>
</dbReference>
<organism evidence="5 6">
    <name type="scientific">Nocardioides astragali</name>
    <dbReference type="NCBI Taxonomy" id="1776736"/>
    <lineage>
        <taxon>Bacteria</taxon>
        <taxon>Bacillati</taxon>
        <taxon>Actinomycetota</taxon>
        <taxon>Actinomycetes</taxon>
        <taxon>Propionibacteriales</taxon>
        <taxon>Nocardioidaceae</taxon>
        <taxon>Nocardioides</taxon>
    </lineage>
</organism>
<evidence type="ECO:0000256" key="3">
    <source>
        <dbReference type="SAM" id="Phobius"/>
    </source>
</evidence>
<dbReference type="EMBL" id="JBHTCH010000025">
    <property type="protein sequence ID" value="MFC7362595.1"/>
    <property type="molecule type" value="Genomic_DNA"/>
</dbReference>
<sequence>MSEESRPEAPDSARERRARPKHKHTLGRVILITGVALALVTGLSTVYFIRHLNGNIEGISTGGLDEDARPEELYRGNGEPLDILIMGSDSRDGENRIDNEQGGGSDTTILVHLSADRSRAYAVSIPRDSIVDRPEDGCDSPAVTDVIWNAAFSAGGPLCTMRQLEENAGIRVEHFIVVDFASFGSMVDAVDGVPVCVPYDIVDKPRQIFVPKGNPSVLTGDEALDYFRARYVGDLIQRNDISRIRRQQEFIGAFGRKVLSAGTLTRLDKVVPFLDAATKSLTTDDEFANVTRLGKVAMQLQGIGLDKIKFVTLPTAYYPRESDFWGRVYWTDQADQIWRLIAEDKELPVKLIGDTSVSAEGPPESSESPNAGGSESPTSIPSDTPSNTPSNTPSTTPNAPVETTDPADQIYGVCS</sequence>
<dbReference type="Pfam" id="PF03816">
    <property type="entry name" value="LytR_cpsA_psr"/>
    <property type="match status" value="1"/>
</dbReference>
<feature type="compositionally biased region" description="Low complexity" evidence="2">
    <location>
        <begin position="358"/>
        <end position="398"/>
    </location>
</feature>
<feature type="domain" description="Cell envelope-related transcriptional attenuator" evidence="4">
    <location>
        <begin position="105"/>
        <end position="258"/>
    </location>
</feature>
<proteinExistence type="inferred from homology"/>
<evidence type="ECO:0000256" key="1">
    <source>
        <dbReference type="ARBA" id="ARBA00006068"/>
    </source>
</evidence>
<dbReference type="RefSeq" id="WP_255888984.1">
    <property type="nucleotide sequence ID" value="NZ_JAFMZM010000001.1"/>
</dbReference>
<dbReference type="Gene3D" id="3.40.630.190">
    <property type="entry name" value="LCP protein"/>
    <property type="match status" value="1"/>
</dbReference>
<protein>
    <submittedName>
        <fullName evidence="5">LCP family protein</fullName>
    </submittedName>
</protein>
<evidence type="ECO:0000313" key="5">
    <source>
        <dbReference type="EMBL" id="MFC7362595.1"/>
    </source>
</evidence>
<evidence type="ECO:0000259" key="4">
    <source>
        <dbReference type="Pfam" id="PF03816"/>
    </source>
</evidence>
<dbReference type="InterPro" id="IPR004474">
    <property type="entry name" value="LytR_CpsA_psr"/>
</dbReference>